<keyword evidence="3" id="KW-1185">Reference proteome</keyword>
<evidence type="ECO:0000313" key="3">
    <source>
        <dbReference type="Proteomes" id="UP001595735"/>
    </source>
</evidence>
<dbReference type="InterPro" id="IPR014922">
    <property type="entry name" value="YdhG-like"/>
</dbReference>
<dbReference type="Pfam" id="PF08818">
    <property type="entry name" value="DUF1801"/>
    <property type="match status" value="1"/>
</dbReference>
<dbReference type="RefSeq" id="WP_290301989.1">
    <property type="nucleotide sequence ID" value="NZ_JAUFQR010000003.1"/>
</dbReference>
<comment type="caution">
    <text evidence="2">The sequence shown here is derived from an EMBL/GenBank/DDBJ whole genome shotgun (WGS) entry which is preliminary data.</text>
</comment>
<dbReference type="SUPFAM" id="SSF159888">
    <property type="entry name" value="YdhG-like"/>
    <property type="match status" value="1"/>
</dbReference>
<reference evidence="3" key="1">
    <citation type="journal article" date="2019" name="Int. J. Syst. Evol. Microbiol.">
        <title>The Global Catalogue of Microorganisms (GCM) 10K type strain sequencing project: providing services to taxonomists for standard genome sequencing and annotation.</title>
        <authorList>
            <consortium name="The Broad Institute Genomics Platform"/>
            <consortium name="The Broad Institute Genome Sequencing Center for Infectious Disease"/>
            <person name="Wu L."/>
            <person name="Ma J."/>
        </authorList>
    </citation>
    <scope>NUCLEOTIDE SEQUENCE [LARGE SCALE GENOMIC DNA]</scope>
    <source>
        <strain evidence="3">CECT 7798</strain>
    </source>
</reference>
<protein>
    <submittedName>
        <fullName evidence="2">Iron chaperone</fullName>
    </submittedName>
</protein>
<proteinExistence type="predicted"/>
<sequence length="121" mass="14249">MNSSKNIDEYILLFPVEAQEKLIELRVFITSQVPHLEEYIGYQMPAFRYKGKPLIYFAGYKKHIGFYPGAEGIKNFEKDFEKRNYKFSKGAVQFPLDEENPLDLVDKILAFKMKEIEQKKS</sequence>
<feature type="domain" description="YdhG-like" evidence="1">
    <location>
        <begin position="19"/>
        <end position="111"/>
    </location>
</feature>
<gene>
    <name evidence="2" type="ORF">ACFONJ_02060</name>
</gene>
<evidence type="ECO:0000313" key="2">
    <source>
        <dbReference type="EMBL" id="MFC3754759.1"/>
    </source>
</evidence>
<name>A0ABV7XQE3_9FLAO</name>
<dbReference type="EMBL" id="JBHRYO010000001">
    <property type="protein sequence ID" value="MFC3754759.1"/>
    <property type="molecule type" value="Genomic_DNA"/>
</dbReference>
<evidence type="ECO:0000259" key="1">
    <source>
        <dbReference type="Pfam" id="PF08818"/>
    </source>
</evidence>
<dbReference type="Gene3D" id="3.90.1150.200">
    <property type="match status" value="1"/>
</dbReference>
<organism evidence="2 3">
    <name type="scientific">Chryseobacterium tructae</name>
    <dbReference type="NCBI Taxonomy" id="1037380"/>
    <lineage>
        <taxon>Bacteria</taxon>
        <taxon>Pseudomonadati</taxon>
        <taxon>Bacteroidota</taxon>
        <taxon>Flavobacteriia</taxon>
        <taxon>Flavobacteriales</taxon>
        <taxon>Weeksellaceae</taxon>
        <taxon>Chryseobacterium group</taxon>
        <taxon>Chryseobacterium</taxon>
    </lineage>
</organism>
<dbReference type="Proteomes" id="UP001595735">
    <property type="component" value="Unassembled WGS sequence"/>
</dbReference>
<accession>A0ABV7XQE3</accession>